<evidence type="ECO:0000313" key="1">
    <source>
        <dbReference type="EMBL" id="MBD8065565.1"/>
    </source>
</evidence>
<dbReference type="InterPro" id="IPR000600">
    <property type="entry name" value="ROK"/>
</dbReference>
<dbReference type="PANTHER" id="PTHR18964">
    <property type="entry name" value="ROK (REPRESSOR, ORF, KINASE) FAMILY"/>
    <property type="match status" value="1"/>
</dbReference>
<dbReference type="RefSeq" id="WP_191774579.1">
    <property type="nucleotide sequence ID" value="NZ_JACYFU010000002.1"/>
</dbReference>
<protein>
    <submittedName>
        <fullName evidence="1">ROK family transcriptional regulator</fullName>
    </submittedName>
</protein>
<dbReference type="Pfam" id="PF13412">
    <property type="entry name" value="HTH_24"/>
    <property type="match status" value="1"/>
</dbReference>
<evidence type="ECO:0000313" key="2">
    <source>
        <dbReference type="Proteomes" id="UP000654108"/>
    </source>
</evidence>
<dbReference type="AlphaFoldDB" id="A0A927IQF0"/>
<proteinExistence type="predicted"/>
<dbReference type="SUPFAM" id="SSF53067">
    <property type="entry name" value="Actin-like ATPase domain"/>
    <property type="match status" value="1"/>
</dbReference>
<dbReference type="Gene3D" id="1.10.10.10">
    <property type="entry name" value="Winged helix-like DNA-binding domain superfamily/Winged helix DNA-binding domain"/>
    <property type="match status" value="1"/>
</dbReference>
<dbReference type="InterPro" id="IPR036388">
    <property type="entry name" value="WH-like_DNA-bd_sf"/>
</dbReference>
<reference evidence="1" key="1">
    <citation type="submission" date="2020-09" db="EMBL/GenBank/DDBJ databases">
        <title>Genome seq and assembly of Devosia sp.</title>
        <authorList>
            <person name="Chhetri G."/>
        </authorList>
    </citation>
    <scope>NUCLEOTIDE SEQUENCE</scope>
    <source>
        <strain evidence="1">PTR5</strain>
    </source>
</reference>
<dbReference type="SUPFAM" id="SSF46785">
    <property type="entry name" value="Winged helix' DNA-binding domain"/>
    <property type="match status" value="1"/>
</dbReference>
<dbReference type="GO" id="GO:0019262">
    <property type="term" value="P:N-acetylneuraminate catabolic process"/>
    <property type="evidence" value="ECO:0007669"/>
    <property type="project" value="TreeGrafter"/>
</dbReference>
<dbReference type="PANTHER" id="PTHR18964:SF169">
    <property type="entry name" value="N-ACETYLMANNOSAMINE KINASE"/>
    <property type="match status" value="1"/>
</dbReference>
<comment type="caution">
    <text evidence="1">The sequence shown here is derived from an EMBL/GenBank/DDBJ whole genome shotgun (WGS) entry which is preliminary data.</text>
</comment>
<dbReference type="Pfam" id="PF00480">
    <property type="entry name" value="ROK"/>
    <property type="match status" value="1"/>
</dbReference>
<dbReference type="InterPro" id="IPR043129">
    <property type="entry name" value="ATPase_NBD"/>
</dbReference>
<dbReference type="GO" id="GO:0009384">
    <property type="term" value="F:N-acylmannosamine kinase activity"/>
    <property type="evidence" value="ECO:0007669"/>
    <property type="project" value="TreeGrafter"/>
</dbReference>
<dbReference type="InterPro" id="IPR036390">
    <property type="entry name" value="WH_DNA-bd_sf"/>
</dbReference>
<dbReference type="EMBL" id="JACYFU010000002">
    <property type="protein sequence ID" value="MBD8065565.1"/>
    <property type="molecule type" value="Genomic_DNA"/>
</dbReference>
<accession>A0A927IQF0</accession>
<gene>
    <name evidence="1" type="ORF">IC608_08760</name>
</gene>
<keyword evidence="2" id="KW-1185">Reference proteome</keyword>
<dbReference type="Proteomes" id="UP000654108">
    <property type="component" value="Unassembled WGS sequence"/>
</dbReference>
<dbReference type="Gene3D" id="3.30.420.40">
    <property type="match status" value="2"/>
</dbReference>
<sequence>MRQKVNQDAFQPIVKGVAQSGVRVANERAVMTLLAGIPGCSNADIARITGLGPQTTARILADLEERNLIIRGEVLRGRRGQPATPYRLNPTGAFSLGIELGWRHSEVVLFAMSGEVLASRRRAYPFPDPATIGAALLEDVAILSSGLSGEQRQRFIGIGLATPGTFGQTLTRMGATADQMQAWADLDMAAYLGSKLDLPVHEVNDGNAAAWGEIAFHASPRPAGFAYLHVGTFIGAGLVVQGVLWDGPTGNAADLGSTVAVDSNGKPTFPHLAASVFALCQRLGAAGIRPETPDPMQWDWPALESVVAPWLEDAGYILAQTVMTTRALVEVDTLVIGGDFPHPILARLIGAIRQSLPLLPPLGHGLPDIKPGQLGRSAAAIGVAQLVFFHTFFSRAWELFES</sequence>
<organism evidence="1 2">
    <name type="scientific">Devosia oryzisoli</name>
    <dbReference type="NCBI Taxonomy" id="2774138"/>
    <lineage>
        <taxon>Bacteria</taxon>
        <taxon>Pseudomonadati</taxon>
        <taxon>Pseudomonadota</taxon>
        <taxon>Alphaproteobacteria</taxon>
        <taxon>Hyphomicrobiales</taxon>
        <taxon>Devosiaceae</taxon>
        <taxon>Devosia</taxon>
    </lineage>
</organism>
<name>A0A927IQF0_9HYPH</name>